<feature type="domain" description="Alcohol dehydrogenase-like N-terminal" evidence="6">
    <location>
        <begin position="58"/>
        <end position="175"/>
    </location>
</feature>
<feature type="domain" description="Alcohol dehydrogenase-like C-terminal" evidence="5">
    <location>
        <begin position="224"/>
        <end position="353"/>
    </location>
</feature>
<dbReference type="InterPro" id="IPR036291">
    <property type="entry name" value="NAD(P)-bd_dom_sf"/>
</dbReference>
<dbReference type="GO" id="GO:0008270">
    <property type="term" value="F:zinc ion binding"/>
    <property type="evidence" value="ECO:0007669"/>
    <property type="project" value="InterPro"/>
</dbReference>
<comment type="cofactor">
    <cofactor evidence="4">
        <name>Zn(2+)</name>
        <dbReference type="ChEBI" id="CHEBI:29105"/>
    </cofactor>
</comment>
<dbReference type="InterPro" id="IPR013149">
    <property type="entry name" value="ADH-like_C"/>
</dbReference>
<accession>A0A1G2PMB8</accession>
<evidence type="ECO:0000256" key="3">
    <source>
        <dbReference type="ARBA" id="ARBA00023002"/>
    </source>
</evidence>
<dbReference type="AlphaFoldDB" id="A0A1G2PMB8"/>
<comment type="similarity">
    <text evidence="4">Belongs to the zinc-containing alcohol dehydrogenase family.</text>
</comment>
<evidence type="ECO:0000259" key="5">
    <source>
        <dbReference type="Pfam" id="PF00107"/>
    </source>
</evidence>
<gene>
    <name evidence="7" type="ORF">A2806_04310</name>
</gene>
<dbReference type="Pfam" id="PF08240">
    <property type="entry name" value="ADH_N"/>
    <property type="match status" value="1"/>
</dbReference>
<protein>
    <recommendedName>
        <fullName evidence="9">Enoyl reductase (ER) domain-containing protein</fullName>
    </recommendedName>
</protein>
<dbReference type="InterPro" id="IPR013154">
    <property type="entry name" value="ADH-like_N"/>
</dbReference>
<dbReference type="EMBL" id="MHSS01000002">
    <property type="protein sequence ID" value="OHA48889.1"/>
    <property type="molecule type" value="Genomic_DNA"/>
</dbReference>
<dbReference type="InterPro" id="IPR011032">
    <property type="entry name" value="GroES-like_sf"/>
</dbReference>
<evidence type="ECO:0000259" key="6">
    <source>
        <dbReference type="Pfam" id="PF08240"/>
    </source>
</evidence>
<dbReference type="SUPFAM" id="SSF51735">
    <property type="entry name" value="NAD(P)-binding Rossmann-fold domains"/>
    <property type="match status" value="1"/>
</dbReference>
<organism evidence="7 8">
    <name type="scientific">Candidatus Terrybacteria bacterium RIFCSPHIGHO2_01_FULL_48_17</name>
    <dbReference type="NCBI Taxonomy" id="1802362"/>
    <lineage>
        <taxon>Bacteria</taxon>
        <taxon>Candidatus Terryibacteriota</taxon>
    </lineage>
</organism>
<dbReference type="PANTHER" id="PTHR43401">
    <property type="entry name" value="L-THREONINE 3-DEHYDROGENASE"/>
    <property type="match status" value="1"/>
</dbReference>
<evidence type="ECO:0000313" key="7">
    <source>
        <dbReference type="EMBL" id="OHA48889.1"/>
    </source>
</evidence>
<keyword evidence="2 4" id="KW-0862">Zinc</keyword>
<dbReference type="Pfam" id="PF00107">
    <property type="entry name" value="ADH_zinc_N"/>
    <property type="match status" value="1"/>
</dbReference>
<dbReference type="Gene3D" id="3.90.180.10">
    <property type="entry name" value="Medium-chain alcohol dehydrogenases, catalytic domain"/>
    <property type="match status" value="1"/>
</dbReference>
<name>A0A1G2PMB8_9BACT</name>
<comment type="caution">
    <text evidence="7">The sequence shown here is derived from an EMBL/GenBank/DDBJ whole genome shotgun (WGS) entry which is preliminary data.</text>
</comment>
<evidence type="ECO:0000256" key="2">
    <source>
        <dbReference type="ARBA" id="ARBA00022833"/>
    </source>
</evidence>
<keyword evidence="3" id="KW-0560">Oxidoreductase</keyword>
<evidence type="ECO:0000256" key="4">
    <source>
        <dbReference type="RuleBase" id="RU361277"/>
    </source>
</evidence>
<proteinExistence type="inferred from homology"/>
<dbReference type="InterPro" id="IPR002328">
    <property type="entry name" value="ADH_Zn_CS"/>
</dbReference>
<reference evidence="7 8" key="1">
    <citation type="journal article" date="2016" name="Nat. Commun.">
        <title>Thousands of microbial genomes shed light on interconnected biogeochemical processes in an aquifer system.</title>
        <authorList>
            <person name="Anantharaman K."/>
            <person name="Brown C.T."/>
            <person name="Hug L.A."/>
            <person name="Sharon I."/>
            <person name="Castelle C.J."/>
            <person name="Probst A.J."/>
            <person name="Thomas B.C."/>
            <person name="Singh A."/>
            <person name="Wilkins M.J."/>
            <person name="Karaoz U."/>
            <person name="Brodie E.L."/>
            <person name="Williams K.H."/>
            <person name="Hubbard S.S."/>
            <person name="Banfield J.F."/>
        </authorList>
    </citation>
    <scope>NUCLEOTIDE SEQUENCE [LARGE SCALE GENOMIC DNA]</scope>
</reference>
<evidence type="ECO:0008006" key="9">
    <source>
        <dbReference type="Google" id="ProtNLM"/>
    </source>
</evidence>
<dbReference type="SUPFAM" id="SSF50129">
    <property type="entry name" value="GroES-like"/>
    <property type="match status" value="1"/>
</dbReference>
<sequence>MKNEEKMQAVEIRSVWYPRAGSEVHPRDVEKIRAQQGSRVWMQPTAALIRTKRPELRDTEVLIRVRACGLCGSDVSMAAQDHDGYARYPFMMRSPIIPGHEFAGEVVDMGSRAAEKRSWLKRGVPVTAQCVLNCGACDNCLNGEFDSCIAGEELGFTRNGGMAEYCAVDARHVWSLLPLSDHYRTEDQLYLAGSLIEPMAGVFKGLNMVEWGHGDTLLIIGAGPIGLSALLVAQALGFGNILVAEVWRERRVKANRLGASHSFCPLAHKLSDVVLELTGGRGADVVFEASGYAEKNWDELNVLWRRQKADPRMVFFGQSKKELPFNPQLPIQRYAKFVGSHGHTKVWDSVIRMVGAGRINPLPMITRTISLQEAPEWLKRLQTDKSECKVTITEF</sequence>
<dbReference type="STRING" id="1802362.A2806_04310"/>
<evidence type="ECO:0000256" key="1">
    <source>
        <dbReference type="ARBA" id="ARBA00022723"/>
    </source>
</evidence>
<dbReference type="InterPro" id="IPR050129">
    <property type="entry name" value="Zn_alcohol_dh"/>
</dbReference>
<evidence type="ECO:0000313" key="8">
    <source>
        <dbReference type="Proteomes" id="UP000177629"/>
    </source>
</evidence>
<dbReference type="PROSITE" id="PS00059">
    <property type="entry name" value="ADH_ZINC"/>
    <property type="match status" value="1"/>
</dbReference>
<dbReference type="Gene3D" id="3.40.50.720">
    <property type="entry name" value="NAD(P)-binding Rossmann-like Domain"/>
    <property type="match status" value="1"/>
</dbReference>
<dbReference type="Proteomes" id="UP000177629">
    <property type="component" value="Unassembled WGS sequence"/>
</dbReference>
<dbReference type="PANTHER" id="PTHR43401:SF5">
    <property type="entry name" value="ALCOHOL DEHYDROGENASE-RELATED"/>
    <property type="match status" value="1"/>
</dbReference>
<keyword evidence="1 4" id="KW-0479">Metal-binding</keyword>
<dbReference type="GO" id="GO:0016491">
    <property type="term" value="F:oxidoreductase activity"/>
    <property type="evidence" value="ECO:0007669"/>
    <property type="project" value="UniProtKB-KW"/>
</dbReference>